<proteinExistence type="inferred from homology"/>
<gene>
    <name evidence="8" type="primary">dram2</name>
</gene>
<dbReference type="Ensembl" id="ENSGWIT00000011914.1">
    <property type="protein sequence ID" value="ENSGWIP00000010703.1"/>
    <property type="gene ID" value="ENSGWIG00000006288.1"/>
</dbReference>
<evidence type="ECO:0000256" key="4">
    <source>
        <dbReference type="ARBA" id="ARBA00022989"/>
    </source>
</evidence>
<feature type="transmembrane region" description="Helical" evidence="6">
    <location>
        <begin position="119"/>
        <end position="145"/>
    </location>
</feature>
<evidence type="ECO:0000313" key="8">
    <source>
        <dbReference type="Ensembl" id="ENSGWIP00000010703.1"/>
    </source>
</evidence>
<dbReference type="Pfam" id="PF10277">
    <property type="entry name" value="Frag1"/>
    <property type="match status" value="1"/>
</dbReference>
<dbReference type="InterPro" id="IPR050911">
    <property type="entry name" value="DRAM/TMEM150_Autophagy_Mod"/>
</dbReference>
<name>A0A8C5E0H1_GOUWI</name>
<reference evidence="8" key="3">
    <citation type="submission" date="2025-09" db="UniProtKB">
        <authorList>
            <consortium name="Ensembl"/>
        </authorList>
    </citation>
    <scope>IDENTIFICATION</scope>
</reference>
<accession>A0A8C5E0H1</accession>
<evidence type="ECO:0000256" key="1">
    <source>
        <dbReference type="ARBA" id="ARBA00004127"/>
    </source>
</evidence>
<dbReference type="GO" id="GO:0012505">
    <property type="term" value="C:endomembrane system"/>
    <property type="evidence" value="ECO:0007669"/>
    <property type="project" value="UniProtKB-SubCell"/>
</dbReference>
<evidence type="ECO:0000256" key="5">
    <source>
        <dbReference type="ARBA" id="ARBA00023136"/>
    </source>
</evidence>
<sequence>MWWFQQGLSFLPSALVIWTTASLVFAYITAVVLRHVDPLVPYISDIGTTAPERCVFGIMMDVSAFLGIATVYVRYKQVEALTAEDQLLLRRLNLGGLLLGCISSFGMCVVANFQKTTLFSVHILGAALTFGVGALYILVQTLLSLHMHPHVHSRGVYLVRLAVGLWTLVSIICMFISSVTLYSSLPEVEVVRKLHWTPGEKGYVAHLVSSVSEWSLALSFISFFLTYIRDFQKINLRVEVNMQTTHLYDWPQGAMVATAASNHNIPEASETSPLLGGAMYPQLSDPRPFVK</sequence>
<dbReference type="GO" id="GO:0045494">
    <property type="term" value="P:photoreceptor cell maintenance"/>
    <property type="evidence" value="ECO:0007669"/>
    <property type="project" value="TreeGrafter"/>
</dbReference>
<keyword evidence="9" id="KW-1185">Reference proteome</keyword>
<feature type="transmembrane region" description="Helical" evidence="6">
    <location>
        <begin position="203"/>
        <end position="228"/>
    </location>
</feature>
<evidence type="ECO:0000259" key="7">
    <source>
        <dbReference type="Pfam" id="PF10277"/>
    </source>
</evidence>
<feature type="domain" description="CWH43-like N-terminal" evidence="7">
    <location>
        <begin position="8"/>
        <end position="234"/>
    </location>
</feature>
<organism evidence="8 9">
    <name type="scientific">Gouania willdenowi</name>
    <name type="common">Blunt-snouted clingfish</name>
    <name type="synonym">Lepadogaster willdenowi</name>
    <dbReference type="NCBI Taxonomy" id="441366"/>
    <lineage>
        <taxon>Eukaryota</taxon>
        <taxon>Metazoa</taxon>
        <taxon>Chordata</taxon>
        <taxon>Craniata</taxon>
        <taxon>Vertebrata</taxon>
        <taxon>Euteleostomi</taxon>
        <taxon>Actinopterygii</taxon>
        <taxon>Neopterygii</taxon>
        <taxon>Teleostei</taxon>
        <taxon>Neoteleostei</taxon>
        <taxon>Acanthomorphata</taxon>
        <taxon>Ovalentaria</taxon>
        <taxon>Blenniimorphae</taxon>
        <taxon>Blenniiformes</taxon>
        <taxon>Gobiesocoidei</taxon>
        <taxon>Gobiesocidae</taxon>
        <taxon>Gobiesocinae</taxon>
        <taxon>Gouania</taxon>
    </lineage>
</organism>
<keyword evidence="4 6" id="KW-1133">Transmembrane helix</keyword>
<feature type="transmembrane region" description="Helical" evidence="6">
    <location>
        <begin position="94"/>
        <end position="113"/>
    </location>
</feature>
<dbReference type="PANTHER" id="PTHR21324:SF10">
    <property type="entry name" value="DNA DAMAGE-REGULATED AUTOPHAGY MODULATOR PROTEIN 2"/>
    <property type="match status" value="1"/>
</dbReference>
<protein>
    <recommendedName>
        <fullName evidence="7">CWH43-like N-terminal domain-containing protein</fullName>
    </recommendedName>
</protein>
<feature type="transmembrane region" description="Helical" evidence="6">
    <location>
        <begin position="50"/>
        <end position="73"/>
    </location>
</feature>
<reference evidence="8" key="1">
    <citation type="submission" date="2020-06" db="EMBL/GenBank/DDBJ databases">
        <authorList>
            <consortium name="Wellcome Sanger Institute Data Sharing"/>
        </authorList>
    </citation>
    <scope>NUCLEOTIDE SEQUENCE [LARGE SCALE GENOMIC DNA]</scope>
</reference>
<dbReference type="OrthoDB" id="191706at2759"/>
<keyword evidence="3 6" id="KW-0812">Transmembrane</keyword>
<dbReference type="GO" id="GO:0010506">
    <property type="term" value="P:regulation of autophagy"/>
    <property type="evidence" value="ECO:0007669"/>
    <property type="project" value="TreeGrafter"/>
</dbReference>
<evidence type="ECO:0000313" key="9">
    <source>
        <dbReference type="Proteomes" id="UP000694680"/>
    </source>
</evidence>
<comment type="subcellular location">
    <subcellularLocation>
        <location evidence="1">Endomembrane system</location>
        <topology evidence="1">Multi-pass membrane protein</topology>
    </subcellularLocation>
</comment>
<keyword evidence="5 6" id="KW-0472">Membrane</keyword>
<evidence type="ECO:0000256" key="3">
    <source>
        <dbReference type="ARBA" id="ARBA00022692"/>
    </source>
</evidence>
<comment type="similarity">
    <text evidence="2">Belongs to the DRAM/TMEM150 family.</text>
</comment>
<feature type="transmembrane region" description="Helical" evidence="6">
    <location>
        <begin position="157"/>
        <end position="183"/>
    </location>
</feature>
<evidence type="ECO:0000256" key="2">
    <source>
        <dbReference type="ARBA" id="ARBA00006565"/>
    </source>
</evidence>
<dbReference type="GO" id="GO:0005764">
    <property type="term" value="C:lysosome"/>
    <property type="evidence" value="ECO:0007669"/>
    <property type="project" value="TreeGrafter"/>
</dbReference>
<dbReference type="InterPro" id="IPR019402">
    <property type="entry name" value="CWH43_N"/>
</dbReference>
<dbReference type="AlphaFoldDB" id="A0A8C5E0H1"/>
<reference evidence="8" key="2">
    <citation type="submission" date="2025-08" db="UniProtKB">
        <authorList>
            <consortium name="Ensembl"/>
        </authorList>
    </citation>
    <scope>IDENTIFICATION</scope>
</reference>
<dbReference type="PANTHER" id="PTHR21324">
    <property type="entry name" value="FASTING-INDUCIBLE INTEGRAL MEMBRANE PROTEIN TM6P1-RELATED"/>
    <property type="match status" value="1"/>
</dbReference>
<evidence type="ECO:0000256" key="6">
    <source>
        <dbReference type="SAM" id="Phobius"/>
    </source>
</evidence>
<dbReference type="Proteomes" id="UP000694680">
    <property type="component" value="Chromosome 5"/>
</dbReference>